<dbReference type="AlphaFoldDB" id="A0A6J6JQJ0"/>
<protein>
    <submittedName>
        <fullName evidence="1">Unannotated protein</fullName>
    </submittedName>
</protein>
<accession>A0A6J6JQJ0</accession>
<evidence type="ECO:0000313" key="1">
    <source>
        <dbReference type="EMBL" id="CAB4638069.1"/>
    </source>
</evidence>
<gene>
    <name evidence="1" type="ORF">UFOPK2044_00797</name>
</gene>
<organism evidence="1">
    <name type="scientific">freshwater metagenome</name>
    <dbReference type="NCBI Taxonomy" id="449393"/>
    <lineage>
        <taxon>unclassified sequences</taxon>
        <taxon>metagenomes</taxon>
        <taxon>ecological metagenomes</taxon>
    </lineage>
</organism>
<proteinExistence type="predicted"/>
<sequence>MPTAKAKQAAWDLLTKSHELSNVLVDSASLGFVRVQNQELLSPYVDQYFENSLRIWQDYTFKIAEYLIENLYPLPLASEELSRKTQAWIDKAEIKEIPALRRIFIEAKSNVDRALQAQQRDRGTN</sequence>
<dbReference type="EMBL" id="CAEZVO010000125">
    <property type="protein sequence ID" value="CAB4638069.1"/>
    <property type="molecule type" value="Genomic_DNA"/>
</dbReference>
<name>A0A6J6JQJ0_9ZZZZ</name>
<reference evidence="1" key="1">
    <citation type="submission" date="2020-05" db="EMBL/GenBank/DDBJ databases">
        <authorList>
            <person name="Chiriac C."/>
            <person name="Salcher M."/>
            <person name="Ghai R."/>
            <person name="Kavagutti S V."/>
        </authorList>
    </citation>
    <scope>NUCLEOTIDE SEQUENCE</scope>
</reference>